<organism evidence="1">
    <name type="scientific">Siphoviridae sp. ctGdK3</name>
    <dbReference type="NCBI Taxonomy" id="2826222"/>
    <lineage>
        <taxon>Viruses</taxon>
        <taxon>Duplodnaviria</taxon>
        <taxon>Heunggongvirae</taxon>
        <taxon>Uroviricota</taxon>
        <taxon>Caudoviricetes</taxon>
    </lineage>
</organism>
<name>A0A8S5MUZ2_9CAUD</name>
<accession>A0A8S5MUZ2</accession>
<proteinExistence type="predicted"/>
<sequence length="30" mass="3008">MQILINLAVLAVALAVVATLACIAAGRDGR</sequence>
<reference evidence="1" key="1">
    <citation type="journal article" date="2021" name="Proc. Natl. Acad. Sci. U.S.A.">
        <title>A Catalog of Tens of Thousands of Viruses from Human Metagenomes Reveals Hidden Associations with Chronic Diseases.</title>
        <authorList>
            <person name="Tisza M.J."/>
            <person name="Buck C.B."/>
        </authorList>
    </citation>
    <scope>NUCLEOTIDE SEQUENCE</scope>
    <source>
        <strain evidence="1">CtGdK3</strain>
    </source>
</reference>
<dbReference type="EMBL" id="BK014990">
    <property type="protein sequence ID" value="DAD85919.1"/>
    <property type="molecule type" value="Genomic_DNA"/>
</dbReference>
<protein>
    <submittedName>
        <fullName evidence="1">Uncharacterized protein</fullName>
    </submittedName>
</protein>
<evidence type="ECO:0000313" key="1">
    <source>
        <dbReference type="EMBL" id="DAD85919.1"/>
    </source>
</evidence>